<accession>A0ABX5F7K9</accession>
<evidence type="ECO:0000313" key="1">
    <source>
        <dbReference type="EMBL" id="PSB37587.1"/>
    </source>
</evidence>
<dbReference type="InterPro" id="IPR029063">
    <property type="entry name" value="SAM-dependent_MTases_sf"/>
</dbReference>
<proteinExistence type="predicted"/>
<dbReference type="SUPFAM" id="SSF53335">
    <property type="entry name" value="S-adenosyl-L-methionine-dependent methyltransferases"/>
    <property type="match status" value="1"/>
</dbReference>
<sequence>MFTLEQIVPWGRSFAEYVAMFSLADSDLAGRILGCGDGPAGFQAEASRRGLSVVSCDPIYAFTKDEIASRIDATYTEVIEQTRRNPSAFVWDTIASVEELGQVRMAAMQAFLDDYPAGLLEGRYVNAELPALPFPDHAFDLALCSHLLFLYSRQLDAAFHQASLLELTRVAREVRVFPLLELGGTVSPHLAGQVDSLRAAGFQVSLERVGYEFQRGACEMLRLQREDG</sequence>
<protein>
    <submittedName>
        <fullName evidence="1">SAM-dependent methyltransferase</fullName>
    </submittedName>
</protein>
<dbReference type="GO" id="GO:0032259">
    <property type="term" value="P:methylation"/>
    <property type="evidence" value="ECO:0007669"/>
    <property type="project" value="UniProtKB-KW"/>
</dbReference>
<organism evidence="1 2">
    <name type="scientific">Aphanothece cf. minutissima CCALA 015</name>
    <dbReference type="NCBI Taxonomy" id="2107695"/>
    <lineage>
        <taxon>Bacteria</taxon>
        <taxon>Bacillati</taxon>
        <taxon>Cyanobacteriota</taxon>
        <taxon>Cyanophyceae</taxon>
        <taxon>Oscillatoriophycideae</taxon>
        <taxon>Chroococcales</taxon>
        <taxon>Aphanothecaceae</taxon>
        <taxon>Aphanothece</taxon>
    </lineage>
</organism>
<keyword evidence="1" id="KW-0808">Transferase</keyword>
<dbReference type="GO" id="GO:0008168">
    <property type="term" value="F:methyltransferase activity"/>
    <property type="evidence" value="ECO:0007669"/>
    <property type="project" value="UniProtKB-KW"/>
</dbReference>
<gene>
    <name evidence="1" type="ORF">C7B81_08735</name>
</gene>
<comment type="caution">
    <text evidence="1">The sequence shown here is derived from an EMBL/GenBank/DDBJ whole genome shotgun (WGS) entry which is preliminary data.</text>
</comment>
<keyword evidence="1" id="KW-0489">Methyltransferase</keyword>
<dbReference type="Proteomes" id="UP000238218">
    <property type="component" value="Unassembled WGS sequence"/>
</dbReference>
<evidence type="ECO:0000313" key="2">
    <source>
        <dbReference type="Proteomes" id="UP000238218"/>
    </source>
</evidence>
<keyword evidence="2" id="KW-1185">Reference proteome</keyword>
<name>A0ABX5F7K9_9CHRO</name>
<dbReference type="Gene3D" id="3.40.50.150">
    <property type="entry name" value="Vaccinia Virus protein VP39"/>
    <property type="match status" value="1"/>
</dbReference>
<dbReference type="EMBL" id="PVWP01000005">
    <property type="protein sequence ID" value="PSB37587.1"/>
    <property type="molecule type" value="Genomic_DNA"/>
</dbReference>
<dbReference type="RefSeq" id="WP_106220884.1">
    <property type="nucleotide sequence ID" value="NZ_PVWP01000005.1"/>
</dbReference>
<reference evidence="1 2" key="1">
    <citation type="submission" date="2018-03" db="EMBL/GenBank/DDBJ databases">
        <title>The ancient ancestry and fast evolution of plastids.</title>
        <authorList>
            <person name="Moore K.R."/>
            <person name="Magnabosco C."/>
            <person name="Momper L."/>
            <person name="Gold D.A."/>
            <person name="Bosak T."/>
            <person name="Fournier G.P."/>
        </authorList>
    </citation>
    <scope>NUCLEOTIDE SEQUENCE [LARGE SCALE GENOMIC DNA]</scope>
    <source>
        <strain evidence="1 2">CCALA 015</strain>
    </source>
</reference>